<evidence type="ECO:0000256" key="4">
    <source>
        <dbReference type="ARBA" id="ARBA00023136"/>
    </source>
</evidence>
<comment type="subcellular location">
    <subcellularLocation>
        <location evidence="1">Cell outer membrane</location>
    </subcellularLocation>
</comment>
<feature type="chain" id="PRO_5014995005" evidence="6">
    <location>
        <begin position="25"/>
        <end position="655"/>
    </location>
</feature>
<gene>
    <name evidence="9" type="ORF">BZG01_11765</name>
</gene>
<protein>
    <submittedName>
        <fullName evidence="9">RagB/SusD family nutrient uptake outer membrane protein</fullName>
    </submittedName>
</protein>
<dbReference type="GO" id="GO:0009279">
    <property type="term" value="C:cell outer membrane"/>
    <property type="evidence" value="ECO:0007669"/>
    <property type="project" value="UniProtKB-SubCell"/>
</dbReference>
<evidence type="ECO:0000256" key="1">
    <source>
        <dbReference type="ARBA" id="ARBA00004442"/>
    </source>
</evidence>
<dbReference type="InterPro" id="IPR012944">
    <property type="entry name" value="SusD_RagB_dom"/>
</dbReference>
<dbReference type="SUPFAM" id="SSF48452">
    <property type="entry name" value="TPR-like"/>
    <property type="match status" value="1"/>
</dbReference>
<dbReference type="Pfam" id="PF14322">
    <property type="entry name" value="SusD-like_3"/>
    <property type="match status" value="1"/>
</dbReference>
<evidence type="ECO:0000256" key="6">
    <source>
        <dbReference type="SAM" id="SignalP"/>
    </source>
</evidence>
<comment type="caution">
    <text evidence="9">The sequence shown here is derived from an EMBL/GenBank/DDBJ whole genome shotgun (WGS) entry which is preliminary data.</text>
</comment>
<evidence type="ECO:0000256" key="3">
    <source>
        <dbReference type="ARBA" id="ARBA00022729"/>
    </source>
</evidence>
<dbReference type="Pfam" id="PF07980">
    <property type="entry name" value="SusD_RagB"/>
    <property type="match status" value="1"/>
</dbReference>
<keyword evidence="4" id="KW-0472">Membrane</keyword>
<dbReference type="PROSITE" id="PS51257">
    <property type="entry name" value="PROKAR_LIPOPROTEIN"/>
    <property type="match status" value="1"/>
</dbReference>
<dbReference type="AlphaFoldDB" id="A0A2N3I7N5"/>
<accession>A0A2N3I7N5</accession>
<name>A0A2N3I7N5_9BACT</name>
<evidence type="ECO:0000256" key="5">
    <source>
        <dbReference type="ARBA" id="ARBA00023237"/>
    </source>
</evidence>
<sequence length="655" mass="74236">MNKYNKCIFTALAGMAFFSMLVTSCVDETNFGDDFLEKAPGGTVTSDTVFASAEYTKQFLTTLYSMQYYGLPYRNTSGDAYPCESSNIYVGKVDALTDCYAFTYLSGGIVSNYYLGTHTSNYGIRSDKWSYLLNRVWEAVRYSWLLIENVNTVPGLSAEDAVSYTAQAKCIIASRYFDTFRHYGGIPIIEKSFNGTDVSYKIPRGSVEETVDFMVGLLDEAAEVLPWNLENPNTDAGRWTKAAAMAMKCRILQFAASPIFNDDEPYYPGAADNNAIWYGSYRADLWQEYLKACEDFFSKLNANGTYYLVTASGTRIEDYRLAYRSGYALQTSPEVLLSTRQFAYDAYKSGYYSWHTWGDALGSIHRGYSPTQEYVEMFPWADGTPFEWDKTEAKGKLDEMFCTGSVKGNDLTLTRDPRLYEEVIVNGQPVSLDWTSANMSGQSFESWVGSTNAGSGPTNQTGSFATGYAPIKFLMGNDMLRKYTMWPAIRLSDVYLMYAEALCQTGNFTKAIEQVDNVRARVGLKGLVECNPNKNLTSDKDALIEEILRERACELGMEDARFFDLVRYKKGDVFAKQLHGLRMYRLDDDGKRVETQWYGAGQIGDFPSKYDYEKFELSNPTRYWWINGFDPKWYLSPFPLTEVNKNYGLVQNPGW</sequence>
<evidence type="ECO:0000256" key="2">
    <source>
        <dbReference type="ARBA" id="ARBA00006275"/>
    </source>
</evidence>
<dbReference type="EMBL" id="MVDE01000016">
    <property type="protein sequence ID" value="PKQ66263.1"/>
    <property type="molecule type" value="Genomic_DNA"/>
</dbReference>
<feature type="domain" description="RagB/SusD" evidence="7">
    <location>
        <begin position="348"/>
        <end position="655"/>
    </location>
</feature>
<proteinExistence type="inferred from homology"/>
<reference evidence="9 10" key="1">
    <citation type="journal article" date="2017" name="Front. Microbiol.">
        <title>Labilibaculum manganireducens gen. nov., sp. nov. and Labilibaculum filiforme sp. nov., Novel Bacteroidetes Isolated from Subsurface Sediments of the Baltic Sea.</title>
        <authorList>
            <person name="Vandieken V."/>
            <person name="Marshall I.P."/>
            <person name="Niemann H."/>
            <person name="Engelen B."/>
            <person name="Cypionka H."/>
        </authorList>
    </citation>
    <scope>NUCLEOTIDE SEQUENCE [LARGE SCALE GENOMIC DNA]</scope>
    <source>
        <strain evidence="9 10">59.10-2M</strain>
    </source>
</reference>
<keyword evidence="3 6" id="KW-0732">Signal</keyword>
<dbReference type="Proteomes" id="UP000233618">
    <property type="component" value="Unassembled WGS sequence"/>
</dbReference>
<evidence type="ECO:0000259" key="7">
    <source>
        <dbReference type="Pfam" id="PF07980"/>
    </source>
</evidence>
<keyword evidence="10" id="KW-1185">Reference proteome</keyword>
<organism evidence="9 10">
    <name type="scientific">Labilibaculum manganireducens</name>
    <dbReference type="NCBI Taxonomy" id="1940525"/>
    <lineage>
        <taxon>Bacteria</taxon>
        <taxon>Pseudomonadati</taxon>
        <taxon>Bacteroidota</taxon>
        <taxon>Bacteroidia</taxon>
        <taxon>Marinilabiliales</taxon>
        <taxon>Marinifilaceae</taxon>
        <taxon>Labilibaculum</taxon>
    </lineage>
</organism>
<dbReference type="InterPro" id="IPR011990">
    <property type="entry name" value="TPR-like_helical_dom_sf"/>
</dbReference>
<feature type="signal peptide" evidence="6">
    <location>
        <begin position="1"/>
        <end position="24"/>
    </location>
</feature>
<comment type="similarity">
    <text evidence="2">Belongs to the SusD family.</text>
</comment>
<evidence type="ECO:0000313" key="10">
    <source>
        <dbReference type="Proteomes" id="UP000233618"/>
    </source>
</evidence>
<dbReference type="InterPro" id="IPR033985">
    <property type="entry name" value="SusD-like_N"/>
</dbReference>
<dbReference type="Gene3D" id="1.25.40.390">
    <property type="match status" value="1"/>
</dbReference>
<dbReference type="RefSeq" id="WP_101310041.1">
    <property type="nucleotide sequence ID" value="NZ_MVDE01000016.1"/>
</dbReference>
<evidence type="ECO:0000313" key="9">
    <source>
        <dbReference type="EMBL" id="PKQ66263.1"/>
    </source>
</evidence>
<keyword evidence="5" id="KW-0998">Cell outer membrane</keyword>
<feature type="domain" description="SusD-like N-terminal" evidence="8">
    <location>
        <begin position="112"/>
        <end position="251"/>
    </location>
</feature>
<evidence type="ECO:0000259" key="8">
    <source>
        <dbReference type="Pfam" id="PF14322"/>
    </source>
</evidence>